<accession>A0A498MVK8</accession>
<keyword evidence="2" id="KW-1185">Reference proteome</keyword>
<reference evidence="1 2" key="1">
    <citation type="submission" date="2018-03" db="EMBL/GenBank/DDBJ databases">
        <title>Draft genome sequence of Rohu Carp (Labeo rohita).</title>
        <authorList>
            <person name="Das P."/>
            <person name="Kushwaha B."/>
            <person name="Joshi C.G."/>
            <person name="Kumar D."/>
            <person name="Nagpure N.S."/>
            <person name="Sahoo L."/>
            <person name="Das S.P."/>
            <person name="Bit A."/>
            <person name="Patnaik S."/>
            <person name="Meher P.K."/>
            <person name="Jayasankar P."/>
            <person name="Koringa P.G."/>
            <person name="Patel N.V."/>
            <person name="Hinsu A.T."/>
            <person name="Kumar R."/>
            <person name="Pandey M."/>
            <person name="Agarwal S."/>
            <person name="Srivastava S."/>
            <person name="Singh M."/>
            <person name="Iquebal M.A."/>
            <person name="Jaiswal S."/>
            <person name="Angadi U.B."/>
            <person name="Kumar N."/>
            <person name="Raza M."/>
            <person name="Shah T.M."/>
            <person name="Rai A."/>
            <person name="Jena J.K."/>
        </authorList>
    </citation>
    <scope>NUCLEOTIDE SEQUENCE [LARGE SCALE GENOMIC DNA]</scope>
    <source>
        <strain evidence="1">DASCIFA01</strain>
        <tissue evidence="1">Testis</tissue>
    </source>
</reference>
<sequence>MACTVILADDSLWSESFFFSLETPTVYYLRSFGGFEDFMGSVFTADGKTAHRASGGHVKRLAGLYHLLNLTLSRLNRTHSSDCSYH</sequence>
<dbReference type="Proteomes" id="UP000290572">
    <property type="component" value="Unassembled WGS sequence"/>
</dbReference>
<organism evidence="1 2">
    <name type="scientific">Labeo rohita</name>
    <name type="common">Indian major carp</name>
    <name type="synonym">Cyprinus rohita</name>
    <dbReference type="NCBI Taxonomy" id="84645"/>
    <lineage>
        <taxon>Eukaryota</taxon>
        <taxon>Metazoa</taxon>
        <taxon>Chordata</taxon>
        <taxon>Craniata</taxon>
        <taxon>Vertebrata</taxon>
        <taxon>Euteleostomi</taxon>
        <taxon>Actinopterygii</taxon>
        <taxon>Neopterygii</taxon>
        <taxon>Teleostei</taxon>
        <taxon>Ostariophysi</taxon>
        <taxon>Cypriniformes</taxon>
        <taxon>Cyprinidae</taxon>
        <taxon>Labeoninae</taxon>
        <taxon>Labeonini</taxon>
        <taxon>Labeo</taxon>
    </lineage>
</organism>
<evidence type="ECO:0000313" key="2">
    <source>
        <dbReference type="Proteomes" id="UP000290572"/>
    </source>
</evidence>
<proteinExistence type="predicted"/>
<protein>
    <submittedName>
        <fullName evidence="1">Uncharacterized protein</fullName>
    </submittedName>
</protein>
<comment type="caution">
    <text evidence="1">The sequence shown here is derived from an EMBL/GenBank/DDBJ whole genome shotgun (WGS) entry which is preliminary data.</text>
</comment>
<name>A0A498MVK8_LABRO</name>
<dbReference type="AlphaFoldDB" id="A0A498MVK8"/>
<dbReference type="EMBL" id="QBIY01012599">
    <property type="protein sequence ID" value="RXN22246.1"/>
    <property type="molecule type" value="Genomic_DNA"/>
</dbReference>
<gene>
    <name evidence="1" type="ORF">ROHU_006846</name>
</gene>
<evidence type="ECO:0000313" key="1">
    <source>
        <dbReference type="EMBL" id="RXN22246.1"/>
    </source>
</evidence>